<evidence type="ECO:0000256" key="2">
    <source>
        <dbReference type="ARBA" id="ARBA00008926"/>
    </source>
</evidence>
<dbReference type="GO" id="GO:0008139">
    <property type="term" value="F:nuclear localization sequence binding"/>
    <property type="evidence" value="ECO:0007669"/>
    <property type="project" value="TreeGrafter"/>
</dbReference>
<dbReference type="GO" id="GO:0034398">
    <property type="term" value="P:telomere tethering at nuclear periphery"/>
    <property type="evidence" value="ECO:0007669"/>
    <property type="project" value="TreeGrafter"/>
</dbReference>
<evidence type="ECO:0000256" key="10">
    <source>
        <dbReference type="SAM" id="MobiDB-lite"/>
    </source>
</evidence>
<organism evidence="12 13">
    <name type="scientific">Gonium pectorale</name>
    <name type="common">Green alga</name>
    <dbReference type="NCBI Taxonomy" id="33097"/>
    <lineage>
        <taxon>Eukaryota</taxon>
        <taxon>Viridiplantae</taxon>
        <taxon>Chlorophyta</taxon>
        <taxon>core chlorophytes</taxon>
        <taxon>Chlorophyceae</taxon>
        <taxon>CS clade</taxon>
        <taxon>Chlamydomonadales</taxon>
        <taxon>Volvocaceae</taxon>
        <taxon>Gonium</taxon>
    </lineage>
</organism>
<dbReference type="GO" id="GO:0000973">
    <property type="term" value="P:post-transcriptional tethering of RNA polymerase II gene DNA at nuclear periphery"/>
    <property type="evidence" value="ECO:0007669"/>
    <property type="project" value="TreeGrafter"/>
</dbReference>
<comment type="subcellular location">
    <subcellularLocation>
        <location evidence="1">Nucleus</location>
        <location evidence="1">Nuclear pore complex</location>
    </subcellularLocation>
</comment>
<dbReference type="GO" id="GO:0017056">
    <property type="term" value="F:structural constituent of nuclear pore"/>
    <property type="evidence" value="ECO:0007669"/>
    <property type="project" value="InterPro"/>
</dbReference>
<dbReference type="GO" id="GO:0044614">
    <property type="term" value="C:nuclear pore cytoplasmic filaments"/>
    <property type="evidence" value="ECO:0007669"/>
    <property type="project" value="TreeGrafter"/>
</dbReference>
<evidence type="ECO:0000256" key="8">
    <source>
        <dbReference type="ARBA" id="ARBA00023132"/>
    </source>
</evidence>
<feature type="region of interest" description="Disordered" evidence="10">
    <location>
        <begin position="1"/>
        <end position="28"/>
    </location>
</feature>
<keyword evidence="4" id="KW-0068">Autocatalytic cleavage</keyword>
<keyword evidence="5" id="KW-0509">mRNA transport</keyword>
<dbReference type="GO" id="GO:0006405">
    <property type="term" value="P:RNA export from nucleus"/>
    <property type="evidence" value="ECO:0007669"/>
    <property type="project" value="TreeGrafter"/>
</dbReference>
<keyword evidence="3" id="KW-0813">Transport</keyword>
<dbReference type="Gene3D" id="1.25.40.690">
    <property type="match status" value="1"/>
</dbReference>
<dbReference type="STRING" id="33097.A0A150GCT1"/>
<dbReference type="PANTHER" id="PTHR23198:SF6">
    <property type="entry name" value="NUCLEAR PORE COMPLEX PROTEIN NUP98-NUP96"/>
    <property type="match status" value="1"/>
</dbReference>
<protein>
    <recommendedName>
        <fullName evidence="11">Peptidase S59 domain-containing protein</fullName>
    </recommendedName>
</protein>
<gene>
    <name evidence="12" type="ORF">GPECTOR_34g798</name>
</gene>
<feature type="domain" description="Peptidase S59" evidence="11">
    <location>
        <begin position="816"/>
        <end position="958"/>
    </location>
</feature>
<comment type="caution">
    <text evidence="12">The sequence shown here is derived from an EMBL/GenBank/DDBJ whole genome shotgun (WGS) entry which is preliminary data.</text>
</comment>
<dbReference type="InterPro" id="IPR036903">
    <property type="entry name" value="Nup98_auto-Pept-S59_dom_sf"/>
</dbReference>
<evidence type="ECO:0000256" key="3">
    <source>
        <dbReference type="ARBA" id="ARBA00022448"/>
    </source>
</evidence>
<evidence type="ECO:0000256" key="9">
    <source>
        <dbReference type="ARBA" id="ARBA00023242"/>
    </source>
</evidence>
<reference evidence="13" key="1">
    <citation type="journal article" date="2016" name="Nat. Commun.">
        <title>The Gonium pectorale genome demonstrates co-option of cell cycle regulation during the evolution of multicellularity.</title>
        <authorList>
            <person name="Hanschen E.R."/>
            <person name="Marriage T.N."/>
            <person name="Ferris P.J."/>
            <person name="Hamaji T."/>
            <person name="Toyoda A."/>
            <person name="Fujiyama A."/>
            <person name="Neme R."/>
            <person name="Noguchi H."/>
            <person name="Minakuchi Y."/>
            <person name="Suzuki M."/>
            <person name="Kawai-Toyooka H."/>
            <person name="Smith D.R."/>
            <person name="Sparks H."/>
            <person name="Anderson J."/>
            <person name="Bakaric R."/>
            <person name="Luria V."/>
            <person name="Karger A."/>
            <person name="Kirschner M.W."/>
            <person name="Durand P.M."/>
            <person name="Michod R.E."/>
            <person name="Nozaki H."/>
            <person name="Olson B.J."/>
        </authorList>
    </citation>
    <scope>NUCLEOTIDE SEQUENCE [LARGE SCALE GENOMIC DNA]</scope>
    <source>
        <strain evidence="13">NIES-2863</strain>
    </source>
</reference>
<accession>A0A150GCT1</accession>
<dbReference type="GO" id="GO:0003723">
    <property type="term" value="F:RNA binding"/>
    <property type="evidence" value="ECO:0007669"/>
    <property type="project" value="TreeGrafter"/>
</dbReference>
<evidence type="ECO:0000259" key="11">
    <source>
        <dbReference type="PROSITE" id="PS51434"/>
    </source>
</evidence>
<dbReference type="GO" id="GO:0006606">
    <property type="term" value="P:protein import into nucleus"/>
    <property type="evidence" value="ECO:0007669"/>
    <property type="project" value="TreeGrafter"/>
</dbReference>
<dbReference type="InterPro" id="IPR037665">
    <property type="entry name" value="Nucleoporin_S59-like"/>
</dbReference>
<dbReference type="Pfam" id="PF12110">
    <property type="entry name" value="Nup96"/>
    <property type="match status" value="1"/>
</dbReference>
<dbReference type="SUPFAM" id="SSF82215">
    <property type="entry name" value="C-terminal autoproteolytic domain of nucleoporin nup98"/>
    <property type="match status" value="1"/>
</dbReference>
<dbReference type="InterPro" id="IPR021967">
    <property type="entry name" value="Nup98_C"/>
</dbReference>
<keyword evidence="6" id="KW-0653">Protein transport</keyword>
<dbReference type="Gene3D" id="3.30.1610.10">
    <property type="entry name" value="Peptidase S59, nucleoporin"/>
    <property type="match status" value="1"/>
</dbReference>
<dbReference type="PROSITE" id="PS51434">
    <property type="entry name" value="NUP_C"/>
    <property type="match status" value="1"/>
</dbReference>
<keyword evidence="13" id="KW-1185">Reference proteome</keyword>
<keyword evidence="8" id="KW-0906">Nuclear pore complex</keyword>
<dbReference type="InterPro" id="IPR007230">
    <property type="entry name" value="Nup98_auto-Pept-S59_dom"/>
</dbReference>
<keyword evidence="9" id="KW-0539">Nucleus</keyword>
<dbReference type="PANTHER" id="PTHR23198">
    <property type="entry name" value="NUCLEOPORIN"/>
    <property type="match status" value="1"/>
</dbReference>
<name>A0A150GCT1_GONPE</name>
<dbReference type="Proteomes" id="UP000075714">
    <property type="component" value="Unassembled WGS sequence"/>
</dbReference>
<comment type="similarity">
    <text evidence="2">Belongs to the nucleoporin GLFG family.</text>
</comment>
<feature type="region of interest" description="Disordered" evidence="10">
    <location>
        <begin position="717"/>
        <end position="750"/>
    </location>
</feature>
<evidence type="ECO:0000256" key="1">
    <source>
        <dbReference type="ARBA" id="ARBA00004567"/>
    </source>
</evidence>
<dbReference type="EMBL" id="LSYV01000035">
    <property type="protein sequence ID" value="KXZ47639.1"/>
    <property type="molecule type" value="Genomic_DNA"/>
</dbReference>
<evidence type="ECO:0000256" key="5">
    <source>
        <dbReference type="ARBA" id="ARBA00022816"/>
    </source>
</evidence>
<feature type="compositionally biased region" description="Low complexity" evidence="10">
    <location>
        <begin position="10"/>
        <end position="28"/>
    </location>
</feature>
<evidence type="ECO:0000256" key="4">
    <source>
        <dbReference type="ARBA" id="ARBA00022813"/>
    </source>
</evidence>
<keyword evidence="7" id="KW-0811">Translocation</keyword>
<dbReference type="OrthoDB" id="3797628at2759"/>
<sequence>MFGFGGTSTGFGQPAQQPAPAFGAQAASPFGNAFGQPAAPAASPFGAGTTGTAPLFGAQAAAKPAGFGGFGTTTTAPNPFGAATQTPGAFGTTQAAPAFGAGLGSAPSFGATLTQPPAFGAASASAFGAPQSTPAFGGFGASSAPAFGAPAAAPANPFGSTTTGFGAAPAAPAFGAAPAATGFGAPATTASAPFGSTTGGLFGTPAAAPSPFGAAPASTGFGTFGAAAPTGAPTTGTRNVPYSKTKDPDVPAGQPATFLMSVSALPNFQTPAQPKSHEELRWEDYEQGVKNQSAGPAPAATGTFGAPAPAAGGFGGFGAASSPATGAFGAPAAPSPFGAPATSAPAFGAPTTAPAFGAASQPSLFGTSTTPANPFGAPAASAPAFGGFGAAPAATSQPSLFGGSTAPAFGATGAFGTGASPFGGASSAAAFSFNSSPATFGAASQPATSLFGTASTAAPSPFGSATGALGAVGSPFGAASSASAFGTSTFGAFGATAAKPAAPPFGAPAAASPFGASAPAAGTSLFGNTPFNFNTQAPSTPSIFGSTPAPAGTSMFGSSLFGTAPASTPATGTGLFGAATAAAAPSQPPTVAQPAYGNFGSLPAVPDAKVGITTRATRVGSISTGTSKASPLLSLRPTPVRYGASVRARSDQPANTGFGVAGGLQPSLGAFGGGTASDLLTPALPSGSAAAAAAAAAGGSGLLPLRQNPHRLFIAAPPPSTEAAGGGSFLSPARPASARGGTPDGLAGGLHGDDGLGHADGAAAETPAAAGRMGGLNGYTNGYATAAGTGVAPASGGFRDAPAAEAHLPRLDRLLAEGYSFSPNVDELRLLHSQSPANLAAVSNFTVSRAGVGQVRWVVPVDVRGLALQDIVQISYGEVLCYPNPATKPAQGSGLNKPAEITLYGVYRKDKETGAPIKEGARGQGYEKLLRQMCGRMGAKFVSYKLDGGVWKFEVEHFSRYGLMDLDEDDDGAAAAGTPMTTAAAAAAGPARASGVAAAPRGGQHASPMRVGRGLAGAGLRGFAFGAGVGAPAASAAGRAGAVAPLLLEDSEFEPSVGQRAGQMAALPEAGGSEVTGGDGGDRAGLALELSEARAQLRFGDDPTAEAEVSGGVVGPEAGGGAGGSTITGSMALIPRDGGAATSEPQLAAVPLQHALPASLAQDPMRMRALQEAFFGGGGMGGGNAGAGQLYRAHPQTLTLGGSVLSGARLGGADLAGGTALGGRAAAMGGKPATTAWRRPAAALSAGAPAAVMGRGASLLSEGDDAGADAGGSGAGGMAPSPISLALARAVTVRPSAGVHDASTAAVLPLHDVRTAGCLTDAGLAMGRSFRVGWGPGGRLVVPGAGEASSATEICVTRVRVEGEGAAYGDAAYGSPGGGASGPEDAEGLESMRERLRSGLEVHLAASRPTAQQGSAGDDQDAFEADGADATTAVPYWRLCVDARELAVLVDRYVRMCEGQLQQLLGGGGGGGEGGGGADADHPEVLRLRHEIETWRLLEVLFARIDGEVPERDTSADADPMVLATPPSTPPVRVAATAAAPVQSDFDMASGAAATGDGRGTDGGAALVPVPLVTRTRLAALQRRAQLGSWLQRQARRRVEEDLATAGSTAAVVLQLLAGHQLAAAAGAAVAAGDPRLAVLIARAGSRSSARAQLDEQLKVWRQSGFDEAIQPERLAAYGLLAGQVLETQRLLSLDWRRLLGLHLWYGTPSTVSPMAAVRQYLVDRHVEPATVPHPAPYHVEGLQPSATGAGGAGGAAAVTSGATDVQWELLQLWSTTAASAAADCLADDQMVTPVGVAAAAERTRATWLAGGGCSRLLRVAGYSSNPLDHSLAWQLMTALQAAGVLPTPGTQSAAGLDARADPCNASLYGEALSPYDDDMLGTTMEFITQLLMAGGLCEWALYVALSIPDLPVAAVGGGGASSGAVRQRVVRELLSLTAHEWIGDSARQSFMTGTLRIPQPLLAEARATWAQYAHDDDARCAALLAAGDAAAAHEVFMAAVAPRLFLAGSWSELAALIAELELAAAALPTWPIGGGLYGSFLALFGRQLTAAPASEGAGLGELVEFAQQVQEALLRLDPRHAGAGGDAANSTWASDEASESSRLRRRVVLGRMAARVQGALMTAAPAAAATLPGGAAGFQARAMGLQAGLALQGCLASELQMGGLAIAVAEAGMRVSCSI</sequence>
<dbReference type="GO" id="GO:0051028">
    <property type="term" value="P:mRNA transport"/>
    <property type="evidence" value="ECO:0007669"/>
    <property type="project" value="UniProtKB-KW"/>
</dbReference>
<evidence type="ECO:0000313" key="13">
    <source>
        <dbReference type="Proteomes" id="UP000075714"/>
    </source>
</evidence>
<evidence type="ECO:0000256" key="6">
    <source>
        <dbReference type="ARBA" id="ARBA00022927"/>
    </source>
</evidence>
<evidence type="ECO:0000256" key="7">
    <source>
        <dbReference type="ARBA" id="ARBA00023010"/>
    </source>
</evidence>
<feature type="region of interest" description="Disordered" evidence="10">
    <location>
        <begin position="1370"/>
        <end position="1389"/>
    </location>
</feature>
<dbReference type="Pfam" id="PF04096">
    <property type="entry name" value="Nucleoporin2"/>
    <property type="match status" value="1"/>
</dbReference>
<proteinExistence type="inferred from homology"/>
<evidence type="ECO:0000313" key="12">
    <source>
        <dbReference type="EMBL" id="KXZ47639.1"/>
    </source>
</evidence>
<dbReference type="Gene3D" id="1.10.10.2360">
    <property type="match status" value="1"/>
</dbReference>